<evidence type="ECO:0000256" key="7">
    <source>
        <dbReference type="ARBA" id="ARBA00022970"/>
    </source>
</evidence>
<evidence type="ECO:0000256" key="2">
    <source>
        <dbReference type="ARBA" id="ARBA00005417"/>
    </source>
</evidence>
<evidence type="ECO:0000259" key="9">
    <source>
        <dbReference type="PROSITE" id="PS50893"/>
    </source>
</evidence>
<organism evidence="10 11">
    <name type="scientific">Acetobacter thailandicus</name>
    <dbReference type="NCBI Taxonomy" id="1502842"/>
    <lineage>
        <taxon>Bacteria</taxon>
        <taxon>Pseudomonadati</taxon>
        <taxon>Pseudomonadota</taxon>
        <taxon>Alphaproteobacteria</taxon>
        <taxon>Acetobacterales</taxon>
        <taxon>Acetobacteraceae</taxon>
        <taxon>Acetobacter</taxon>
    </lineage>
</organism>
<dbReference type="InterPro" id="IPR050086">
    <property type="entry name" value="MetN_ABC_transporter-like"/>
</dbReference>
<dbReference type="EMBL" id="JAPIUZ010000001">
    <property type="protein sequence ID" value="MCX2563128.1"/>
    <property type="molecule type" value="Genomic_DNA"/>
</dbReference>
<comment type="subcellular location">
    <subcellularLocation>
        <location evidence="1">Cell membrane</location>
        <topology evidence="1">Peripheral membrane protein</topology>
    </subcellularLocation>
</comment>
<evidence type="ECO:0000256" key="5">
    <source>
        <dbReference type="ARBA" id="ARBA00022741"/>
    </source>
</evidence>
<sequence>MTTAAPVLTLQQVYKSYGSHAVLRGVDLTVLQGEALFIIGPSGGGKSTLLRCINFLERPEAGSITFLNQKLCQHYRSHFEIAPEKQLRQARARMPMVFQQFNLFSHQTTLENVMEALLTVKKLHKDQAVILARHALDRVQMLQKQNNYPHQLSGGQKQRVAIARALAMEPPVILFDEPTSALDPELVSGVQSIIRDLSAQGLTLLTVTHDQAFVQSTAHKVCFYADGHIVESGPPEQIYNTPRTERVRQFVHSVSARHH</sequence>
<gene>
    <name evidence="10" type="ORF">OQ497_04020</name>
</gene>
<dbReference type="PANTHER" id="PTHR43166">
    <property type="entry name" value="AMINO ACID IMPORT ATP-BINDING PROTEIN"/>
    <property type="match status" value="1"/>
</dbReference>
<protein>
    <submittedName>
        <fullName evidence="10">Amino acid ABC transporter ATP-binding protein</fullName>
    </submittedName>
</protein>
<keyword evidence="4" id="KW-1003">Cell membrane</keyword>
<accession>A0ABT3QCW5</accession>
<keyword evidence="7" id="KW-0029">Amino-acid transport</keyword>
<keyword evidence="11" id="KW-1185">Reference proteome</keyword>
<dbReference type="RefSeq" id="WP_194299691.1">
    <property type="nucleotide sequence ID" value="NZ_JAPIUZ010000001.1"/>
</dbReference>
<proteinExistence type="inferred from homology"/>
<keyword evidence="8" id="KW-0472">Membrane</keyword>
<dbReference type="InterPro" id="IPR027417">
    <property type="entry name" value="P-loop_NTPase"/>
</dbReference>
<reference evidence="10 11" key="1">
    <citation type="submission" date="2022-11" db="EMBL/GenBank/DDBJ databases">
        <title>Genome sequencing of Acetobacter type strain.</title>
        <authorList>
            <person name="Heo J."/>
            <person name="Lee D."/>
            <person name="Han B.-H."/>
            <person name="Hong S.-B."/>
            <person name="Kwon S.-W."/>
        </authorList>
    </citation>
    <scope>NUCLEOTIDE SEQUENCE [LARGE SCALE GENOMIC DNA]</scope>
    <source>
        <strain evidence="10 11">KACC 21253</strain>
    </source>
</reference>
<evidence type="ECO:0000313" key="11">
    <source>
        <dbReference type="Proteomes" id="UP001301152"/>
    </source>
</evidence>
<dbReference type="Pfam" id="PF00005">
    <property type="entry name" value="ABC_tran"/>
    <property type="match status" value="1"/>
</dbReference>
<evidence type="ECO:0000256" key="1">
    <source>
        <dbReference type="ARBA" id="ARBA00004202"/>
    </source>
</evidence>
<dbReference type="GO" id="GO:0005524">
    <property type="term" value="F:ATP binding"/>
    <property type="evidence" value="ECO:0007669"/>
    <property type="project" value="UniProtKB-KW"/>
</dbReference>
<name>A0ABT3QCW5_9PROT</name>
<evidence type="ECO:0000313" key="10">
    <source>
        <dbReference type="EMBL" id="MCX2563128.1"/>
    </source>
</evidence>
<dbReference type="PROSITE" id="PS00211">
    <property type="entry name" value="ABC_TRANSPORTER_1"/>
    <property type="match status" value="1"/>
</dbReference>
<keyword evidence="6 10" id="KW-0067">ATP-binding</keyword>
<evidence type="ECO:0000256" key="4">
    <source>
        <dbReference type="ARBA" id="ARBA00022475"/>
    </source>
</evidence>
<comment type="similarity">
    <text evidence="2">Belongs to the ABC transporter superfamily.</text>
</comment>
<keyword evidence="3" id="KW-0813">Transport</keyword>
<dbReference type="InterPro" id="IPR030679">
    <property type="entry name" value="ABC_ATPase_HisP-typ"/>
</dbReference>
<dbReference type="PANTHER" id="PTHR43166:SF9">
    <property type="entry name" value="GLUTAMATE_ASPARTATE IMPORT ATP-BINDING PROTEIN GLTL"/>
    <property type="match status" value="1"/>
</dbReference>
<dbReference type="PROSITE" id="PS50893">
    <property type="entry name" value="ABC_TRANSPORTER_2"/>
    <property type="match status" value="1"/>
</dbReference>
<dbReference type="SMART" id="SM00382">
    <property type="entry name" value="AAA"/>
    <property type="match status" value="1"/>
</dbReference>
<comment type="caution">
    <text evidence="10">The sequence shown here is derived from an EMBL/GenBank/DDBJ whole genome shotgun (WGS) entry which is preliminary data.</text>
</comment>
<evidence type="ECO:0000256" key="3">
    <source>
        <dbReference type="ARBA" id="ARBA00022448"/>
    </source>
</evidence>
<dbReference type="Gene3D" id="3.40.50.300">
    <property type="entry name" value="P-loop containing nucleotide triphosphate hydrolases"/>
    <property type="match status" value="1"/>
</dbReference>
<dbReference type="InterPro" id="IPR003593">
    <property type="entry name" value="AAA+_ATPase"/>
</dbReference>
<dbReference type="PIRSF" id="PIRSF039085">
    <property type="entry name" value="ABC_ATPase_HisP"/>
    <property type="match status" value="1"/>
</dbReference>
<dbReference type="Proteomes" id="UP001301152">
    <property type="component" value="Unassembled WGS sequence"/>
</dbReference>
<feature type="domain" description="ABC transporter" evidence="9">
    <location>
        <begin position="8"/>
        <end position="251"/>
    </location>
</feature>
<evidence type="ECO:0000256" key="8">
    <source>
        <dbReference type="ARBA" id="ARBA00023136"/>
    </source>
</evidence>
<evidence type="ECO:0000256" key="6">
    <source>
        <dbReference type="ARBA" id="ARBA00022840"/>
    </source>
</evidence>
<keyword evidence="5" id="KW-0547">Nucleotide-binding</keyword>
<dbReference type="SUPFAM" id="SSF52540">
    <property type="entry name" value="P-loop containing nucleoside triphosphate hydrolases"/>
    <property type="match status" value="1"/>
</dbReference>
<dbReference type="InterPro" id="IPR003439">
    <property type="entry name" value="ABC_transporter-like_ATP-bd"/>
</dbReference>
<dbReference type="InterPro" id="IPR017871">
    <property type="entry name" value="ABC_transporter-like_CS"/>
</dbReference>